<dbReference type="PANTHER" id="PTHR11349">
    <property type="entry name" value="NUCLEOSIDE DIPHOSPHATE KINASE"/>
    <property type="match status" value="1"/>
</dbReference>
<evidence type="ECO:0000256" key="6">
    <source>
        <dbReference type="PROSITE-ProRule" id="PRU00706"/>
    </source>
</evidence>
<dbReference type="Pfam" id="PF00334">
    <property type="entry name" value="NDK"/>
    <property type="match status" value="1"/>
</dbReference>
<evidence type="ECO:0000256" key="5">
    <source>
        <dbReference type="ARBA" id="ARBA00022777"/>
    </source>
</evidence>
<evidence type="ECO:0000256" key="1">
    <source>
        <dbReference type="ARBA" id="ARBA00001946"/>
    </source>
</evidence>
<dbReference type="SMART" id="SM00562">
    <property type="entry name" value="NDK"/>
    <property type="match status" value="1"/>
</dbReference>
<dbReference type="Proteomes" id="UP000816034">
    <property type="component" value="Unassembled WGS sequence"/>
</dbReference>
<accession>A0AA88GPR6</accession>
<dbReference type="GO" id="GO:0006241">
    <property type="term" value="P:CTP biosynthetic process"/>
    <property type="evidence" value="ECO:0007669"/>
    <property type="project" value="InterPro"/>
</dbReference>
<keyword evidence="5" id="KW-0418">Kinase</keyword>
<dbReference type="InterPro" id="IPR001564">
    <property type="entry name" value="Nucleoside_diP_kinase"/>
</dbReference>
<feature type="binding site" evidence="6">
    <location>
        <position position="148"/>
    </location>
    <ligand>
        <name>ATP</name>
        <dbReference type="ChEBI" id="CHEBI:30616"/>
    </ligand>
</feature>
<reference evidence="10 11" key="1">
    <citation type="journal article" date="2018" name="BMC Genomics">
        <title>The genome of Naegleria lovaniensis, the basis for a comparative approach to unravel pathogenicity factors of the human pathogenic amoeba N. fowleri.</title>
        <authorList>
            <person name="Liechti N."/>
            <person name="Schurch N."/>
            <person name="Bruggmann R."/>
            <person name="Wittwer M."/>
        </authorList>
    </citation>
    <scope>NUCLEOTIDE SEQUENCE [LARGE SCALE GENOMIC DNA]</scope>
    <source>
        <strain evidence="10 11">ATCC 30569</strain>
    </source>
</reference>
<dbReference type="GO" id="GO:0004550">
    <property type="term" value="F:nucleoside diphosphate kinase activity"/>
    <property type="evidence" value="ECO:0007669"/>
    <property type="project" value="UniProtKB-EC"/>
</dbReference>
<dbReference type="GeneID" id="68097336"/>
<comment type="caution">
    <text evidence="10">The sequence shown here is derived from an EMBL/GenBank/DDBJ whole genome shotgun (WGS) entry which is preliminary data.</text>
</comment>
<evidence type="ECO:0000256" key="3">
    <source>
        <dbReference type="ARBA" id="ARBA00012966"/>
    </source>
</evidence>
<dbReference type="InterPro" id="IPR034907">
    <property type="entry name" value="NDK-like_dom"/>
</dbReference>
<comment type="similarity">
    <text evidence="2 6 7">Belongs to the NDK family.</text>
</comment>
<evidence type="ECO:0000259" key="9">
    <source>
        <dbReference type="SMART" id="SM00562"/>
    </source>
</evidence>
<feature type="binding site" evidence="6">
    <location>
        <position position="131"/>
    </location>
    <ligand>
        <name>ATP</name>
        <dbReference type="ChEBI" id="CHEBI:30616"/>
    </ligand>
</feature>
<feature type="signal peptide" evidence="8">
    <location>
        <begin position="1"/>
        <end position="34"/>
    </location>
</feature>
<dbReference type="Gene3D" id="3.30.70.141">
    <property type="entry name" value="Nucleoside diphosphate kinase-like domain"/>
    <property type="match status" value="1"/>
</dbReference>
<evidence type="ECO:0000256" key="8">
    <source>
        <dbReference type="SAM" id="SignalP"/>
    </source>
</evidence>
<dbReference type="SUPFAM" id="SSF54919">
    <property type="entry name" value="Nucleoside diphosphate kinase, NDK"/>
    <property type="match status" value="1"/>
</dbReference>
<evidence type="ECO:0000256" key="2">
    <source>
        <dbReference type="ARBA" id="ARBA00008142"/>
    </source>
</evidence>
<feature type="chain" id="PRO_5041682568" description="nucleoside-diphosphate kinase" evidence="8">
    <location>
        <begin position="35"/>
        <end position="196"/>
    </location>
</feature>
<keyword evidence="11" id="KW-1185">Reference proteome</keyword>
<dbReference type="HAMAP" id="MF_00451">
    <property type="entry name" value="NDP_kinase"/>
    <property type="match status" value="1"/>
</dbReference>
<keyword evidence="8" id="KW-0732">Signal</keyword>
<organism evidence="10 11">
    <name type="scientific">Naegleria lovaniensis</name>
    <name type="common">Amoeba</name>
    <dbReference type="NCBI Taxonomy" id="51637"/>
    <lineage>
        <taxon>Eukaryota</taxon>
        <taxon>Discoba</taxon>
        <taxon>Heterolobosea</taxon>
        <taxon>Tetramitia</taxon>
        <taxon>Eutetramitia</taxon>
        <taxon>Vahlkampfiidae</taxon>
        <taxon>Naegleria</taxon>
    </lineage>
</organism>
<evidence type="ECO:0000313" key="10">
    <source>
        <dbReference type="EMBL" id="KAG2382914.1"/>
    </source>
</evidence>
<dbReference type="InterPro" id="IPR036850">
    <property type="entry name" value="NDK-like_dom_sf"/>
</dbReference>
<proteinExistence type="inferred from homology"/>
<dbReference type="PRINTS" id="PR01243">
    <property type="entry name" value="NUCDPKINASE"/>
</dbReference>
<feature type="binding site" evidence="6">
    <location>
        <position position="55"/>
    </location>
    <ligand>
        <name>ATP</name>
        <dbReference type="ChEBI" id="CHEBI:30616"/>
    </ligand>
</feature>
<evidence type="ECO:0000256" key="7">
    <source>
        <dbReference type="RuleBase" id="RU004011"/>
    </source>
</evidence>
<gene>
    <name evidence="10" type="ORF">C9374_004881</name>
</gene>
<evidence type="ECO:0000256" key="4">
    <source>
        <dbReference type="ARBA" id="ARBA00022679"/>
    </source>
</evidence>
<sequence>MAKRFLVPLFLGTASVLFGSHVFAGASSSRDVQADQLPPQGVANTKHERTFMAIKYDAIQRGNISEIMGRMERKGYKLVGLKLVQPSRSLIENHYADLKGRPFFEGLVNYMTGKPVVAMVWEGKGVISYSRVMIGTTNPLTAAPGTIRGDLSIDVGRNSVHGSDSAETANNEINLWFTPQEIANYELCTAEWTYEK</sequence>
<keyword evidence="4" id="KW-0808">Transferase</keyword>
<name>A0AA88GPR6_NAELO</name>
<evidence type="ECO:0000313" key="11">
    <source>
        <dbReference type="Proteomes" id="UP000816034"/>
    </source>
</evidence>
<dbReference type="EC" id="2.7.4.6" evidence="3"/>
<protein>
    <recommendedName>
        <fullName evidence="3">nucleoside-diphosphate kinase</fullName>
        <ecNumber evidence="3">2.7.4.6</ecNumber>
    </recommendedName>
</protein>
<dbReference type="PROSITE" id="PS51374">
    <property type="entry name" value="NDPK_LIKE"/>
    <property type="match status" value="1"/>
</dbReference>
<feature type="binding site" evidence="6">
    <location>
        <position position="137"/>
    </location>
    <ligand>
        <name>ATP</name>
        <dbReference type="ChEBI" id="CHEBI:30616"/>
    </ligand>
</feature>
<comment type="cofactor">
    <cofactor evidence="1">
        <name>Mg(2+)</name>
        <dbReference type="ChEBI" id="CHEBI:18420"/>
    </cofactor>
</comment>
<feature type="binding site" evidence="6">
    <location>
        <position position="158"/>
    </location>
    <ligand>
        <name>ATP</name>
        <dbReference type="ChEBI" id="CHEBI:30616"/>
    </ligand>
</feature>
<dbReference type="GO" id="GO:0006228">
    <property type="term" value="P:UTP biosynthetic process"/>
    <property type="evidence" value="ECO:0007669"/>
    <property type="project" value="InterPro"/>
</dbReference>
<feature type="domain" description="Nucleoside diphosphate kinase-like" evidence="9">
    <location>
        <begin position="47"/>
        <end position="184"/>
    </location>
</feature>
<dbReference type="GO" id="GO:0006183">
    <property type="term" value="P:GTP biosynthetic process"/>
    <property type="evidence" value="ECO:0007669"/>
    <property type="project" value="InterPro"/>
</dbReference>
<dbReference type="CDD" id="cd04413">
    <property type="entry name" value="NDPk_I"/>
    <property type="match status" value="1"/>
</dbReference>
<dbReference type="RefSeq" id="XP_044548593.1">
    <property type="nucleotide sequence ID" value="XM_044694569.1"/>
</dbReference>
<dbReference type="AlphaFoldDB" id="A0AA88GPR6"/>
<dbReference type="FunFam" id="3.30.70.141:FF:000002">
    <property type="entry name" value="Nucleoside diphosphate kinase"/>
    <property type="match status" value="1"/>
</dbReference>
<feature type="binding site" evidence="6">
    <location>
        <position position="103"/>
    </location>
    <ligand>
        <name>ATP</name>
        <dbReference type="ChEBI" id="CHEBI:30616"/>
    </ligand>
</feature>
<dbReference type="NCBIfam" id="NF001908">
    <property type="entry name" value="PRK00668.1"/>
    <property type="match status" value="1"/>
</dbReference>
<dbReference type="EMBL" id="PYSW02000022">
    <property type="protein sequence ID" value="KAG2382914.1"/>
    <property type="molecule type" value="Genomic_DNA"/>
</dbReference>
<feature type="active site" description="Pros-phosphohistidine intermediate" evidence="6">
    <location>
        <position position="161"/>
    </location>
</feature>